<dbReference type="GO" id="GO:0003677">
    <property type="term" value="F:DNA binding"/>
    <property type="evidence" value="ECO:0007669"/>
    <property type="project" value="InterPro"/>
</dbReference>
<dbReference type="AlphaFoldDB" id="A0A1H3M5S7"/>
<dbReference type="SUPFAM" id="SSF46955">
    <property type="entry name" value="Putative DNA-binding domain"/>
    <property type="match status" value="1"/>
</dbReference>
<organism evidence="3 4">
    <name type="scientific">Herbiconiux ginsengi</name>
    <dbReference type="NCBI Taxonomy" id="381665"/>
    <lineage>
        <taxon>Bacteria</taxon>
        <taxon>Bacillati</taxon>
        <taxon>Actinomycetota</taxon>
        <taxon>Actinomycetes</taxon>
        <taxon>Micrococcales</taxon>
        <taxon>Microbacteriaceae</taxon>
        <taxon>Herbiconiux</taxon>
    </lineage>
</organism>
<evidence type="ECO:0000256" key="1">
    <source>
        <dbReference type="SAM" id="MobiDB-lite"/>
    </source>
</evidence>
<dbReference type="Pfam" id="PF13411">
    <property type="entry name" value="MerR_1"/>
    <property type="match status" value="1"/>
</dbReference>
<dbReference type="Gene3D" id="1.10.1660.10">
    <property type="match status" value="1"/>
</dbReference>
<feature type="domain" description="HTH merR-type" evidence="2">
    <location>
        <begin position="20"/>
        <end position="78"/>
    </location>
</feature>
<name>A0A1H3M5S7_9MICO</name>
<dbReference type="EMBL" id="FNPZ01000001">
    <property type="protein sequence ID" value="SDY71355.1"/>
    <property type="molecule type" value="Genomic_DNA"/>
</dbReference>
<proteinExistence type="predicted"/>
<dbReference type="GO" id="GO:0006355">
    <property type="term" value="P:regulation of DNA-templated transcription"/>
    <property type="evidence" value="ECO:0007669"/>
    <property type="project" value="InterPro"/>
</dbReference>
<protein>
    <submittedName>
        <fullName evidence="3">MerR HTH family regulatory protein</fullName>
    </submittedName>
</protein>
<dbReference type="Proteomes" id="UP000198891">
    <property type="component" value="Unassembled WGS sequence"/>
</dbReference>
<dbReference type="CDD" id="cd00592">
    <property type="entry name" value="HTH_MerR-like"/>
    <property type="match status" value="1"/>
</dbReference>
<keyword evidence="4" id="KW-1185">Reference proteome</keyword>
<dbReference type="InterPro" id="IPR009061">
    <property type="entry name" value="DNA-bd_dom_put_sf"/>
</dbReference>
<sequence>MISSQDATAALETAAVLACSGVPASTLNYWVSKGLCEPSVMPGRGQRSPRYWSARDLVTVRAIKALREAGCPLQIVSRVKALLLTEWDTEIASSVLFYDGNDVVLIDFDRQAVLSVVRETGQGIFVEAMQMMTFPIRRWLDEADALLKPIDLDDVRSRERASRGRTATRSLVPARRTTRTA</sequence>
<accession>A0A1H3M5S7</accession>
<dbReference type="OrthoDB" id="9802039at2"/>
<evidence type="ECO:0000313" key="4">
    <source>
        <dbReference type="Proteomes" id="UP000198891"/>
    </source>
</evidence>
<reference evidence="3 4" key="1">
    <citation type="submission" date="2016-10" db="EMBL/GenBank/DDBJ databases">
        <authorList>
            <person name="de Groot N.N."/>
        </authorList>
    </citation>
    <scope>NUCLEOTIDE SEQUENCE [LARGE SCALE GENOMIC DNA]</scope>
    <source>
        <strain evidence="3 4">CGMCC 4.3491</strain>
    </source>
</reference>
<dbReference type="STRING" id="381665.SAMN05216554_1261"/>
<evidence type="ECO:0000313" key="3">
    <source>
        <dbReference type="EMBL" id="SDY71355.1"/>
    </source>
</evidence>
<dbReference type="RefSeq" id="WP_092550262.1">
    <property type="nucleotide sequence ID" value="NZ_FNPZ01000001.1"/>
</dbReference>
<gene>
    <name evidence="3" type="ORF">SAMN05216554_1261</name>
</gene>
<dbReference type="InterPro" id="IPR000551">
    <property type="entry name" value="MerR-type_HTH_dom"/>
</dbReference>
<evidence type="ECO:0000259" key="2">
    <source>
        <dbReference type="Pfam" id="PF13411"/>
    </source>
</evidence>
<feature type="region of interest" description="Disordered" evidence="1">
    <location>
        <begin position="158"/>
        <end position="181"/>
    </location>
</feature>